<dbReference type="GO" id="GO:0004458">
    <property type="term" value="F:D-lactate dehydrogenase (cytochrome) activity"/>
    <property type="evidence" value="ECO:0007669"/>
    <property type="project" value="TreeGrafter"/>
</dbReference>
<proteinExistence type="inferred from homology"/>
<feature type="domain" description="FAD-binding PCMH-type" evidence="4">
    <location>
        <begin position="38"/>
        <end position="224"/>
    </location>
</feature>
<dbReference type="Pfam" id="PF01565">
    <property type="entry name" value="FAD_binding_4"/>
    <property type="match status" value="1"/>
</dbReference>
<dbReference type="InterPro" id="IPR016169">
    <property type="entry name" value="FAD-bd_PCMH_sub2"/>
</dbReference>
<dbReference type="SUPFAM" id="SSF55103">
    <property type="entry name" value="FAD-linked oxidases, C-terminal domain"/>
    <property type="match status" value="1"/>
</dbReference>
<evidence type="ECO:0000313" key="5">
    <source>
        <dbReference type="EMBL" id="PZR36093.1"/>
    </source>
</evidence>
<dbReference type="InterPro" id="IPR036318">
    <property type="entry name" value="FAD-bd_PCMH-like_sf"/>
</dbReference>
<dbReference type="PANTHER" id="PTHR11748:SF111">
    <property type="entry name" value="D-LACTATE DEHYDROGENASE, MITOCHONDRIAL-RELATED"/>
    <property type="match status" value="1"/>
</dbReference>
<dbReference type="GO" id="GO:0008720">
    <property type="term" value="F:D-lactate dehydrogenase (NAD+) activity"/>
    <property type="evidence" value="ECO:0007669"/>
    <property type="project" value="TreeGrafter"/>
</dbReference>
<dbReference type="Proteomes" id="UP000249393">
    <property type="component" value="Unassembled WGS sequence"/>
</dbReference>
<evidence type="ECO:0000259" key="4">
    <source>
        <dbReference type="PROSITE" id="PS51387"/>
    </source>
</evidence>
<comment type="similarity">
    <text evidence="1">Belongs to the FAD-binding oxidoreductase/transferase type 4 family.</text>
</comment>
<dbReference type="Gene3D" id="3.30.465.10">
    <property type="match status" value="1"/>
</dbReference>
<sequence length="523" mass="55185">MSAKTAASLVDALVAVVGAENVRRGPEAAALYTDVFRAQAEPIAVVRPTSVEALQAVVRTAAEAGTPINVRGGGASYTDGYTPSKQSQILLDLGGLDRIVEINETDGYVTVETGVTWARLKAELDARGLRTPFWGPFSGLMATVGGSMSQNSISHGSGAYGISAGSALAIDVVATDGALVRTGSAINGGAPFSRNYGPDLTGLFTGDCGALGVKARITLPLLKVRPAHRPISFAFADFASMHEALRLVAAERLEDTSFILDGALSQGQIARQDRAGDLLGLALSILKSSPSLAAGVGQLLGGALSARKHIATSAYMIHYIVEGVDDTEVKARLHRIRQIATPHGREIPATVPAVVRGMPFAPFYNVLGPNGERWVPVHGIFPHSKGKAVNAALVAFFAERQVDMKRLGIWKGEMFSTVGSGGLLYELALYWPDAISAYHEAYVPADYLAALPRHPDNPEARAYAHKLKADLVALFDAHGSIYYQLGRAYPYAGVVQGEALDLVRAVKARMDPKGLLAPGVLGL</sequence>
<reference evidence="5 6" key="1">
    <citation type="submission" date="2017-08" db="EMBL/GenBank/DDBJ databases">
        <title>Infants hospitalized years apart are colonized by the same room-sourced microbial strains.</title>
        <authorList>
            <person name="Brooks B."/>
            <person name="Olm M.R."/>
            <person name="Firek B.A."/>
            <person name="Baker R."/>
            <person name="Thomas B.C."/>
            <person name="Morowitz M.J."/>
            <person name="Banfield J.F."/>
        </authorList>
    </citation>
    <scope>NUCLEOTIDE SEQUENCE [LARGE SCALE GENOMIC DNA]</scope>
    <source>
        <strain evidence="5">S2_003_000_R2_4</strain>
    </source>
</reference>
<dbReference type="AlphaFoldDB" id="A0A2W5VDY7"/>
<dbReference type="InterPro" id="IPR016164">
    <property type="entry name" value="FAD-linked_Oxase-like_C"/>
</dbReference>
<dbReference type="InterPro" id="IPR006094">
    <property type="entry name" value="Oxid_FAD_bind_N"/>
</dbReference>
<dbReference type="GO" id="GO:0071949">
    <property type="term" value="F:FAD binding"/>
    <property type="evidence" value="ECO:0007669"/>
    <property type="project" value="InterPro"/>
</dbReference>
<comment type="caution">
    <text evidence="5">The sequence shown here is derived from an EMBL/GenBank/DDBJ whole genome shotgun (WGS) entry which is preliminary data.</text>
</comment>
<dbReference type="PANTHER" id="PTHR11748">
    <property type="entry name" value="D-LACTATE DEHYDROGENASE"/>
    <property type="match status" value="1"/>
</dbReference>
<dbReference type="InterPro" id="IPR016166">
    <property type="entry name" value="FAD-bd_PCMH"/>
</dbReference>
<dbReference type="PROSITE" id="PS51387">
    <property type="entry name" value="FAD_PCMH"/>
    <property type="match status" value="1"/>
</dbReference>
<keyword evidence="2" id="KW-0285">Flavoprotein</keyword>
<evidence type="ECO:0000256" key="3">
    <source>
        <dbReference type="ARBA" id="ARBA00022827"/>
    </source>
</evidence>
<gene>
    <name evidence="5" type="ORF">DI526_04825</name>
</gene>
<organism evidence="5 6">
    <name type="scientific">Caulobacter segnis</name>
    <dbReference type="NCBI Taxonomy" id="88688"/>
    <lineage>
        <taxon>Bacteria</taxon>
        <taxon>Pseudomonadati</taxon>
        <taxon>Pseudomonadota</taxon>
        <taxon>Alphaproteobacteria</taxon>
        <taxon>Caulobacterales</taxon>
        <taxon>Caulobacteraceae</taxon>
        <taxon>Caulobacter</taxon>
    </lineage>
</organism>
<name>A0A2W5VDY7_9CAUL</name>
<dbReference type="SUPFAM" id="SSF56176">
    <property type="entry name" value="FAD-binding/transporter-associated domain-like"/>
    <property type="match status" value="1"/>
</dbReference>
<accession>A0A2W5VDY7</accession>
<evidence type="ECO:0000313" key="6">
    <source>
        <dbReference type="Proteomes" id="UP000249393"/>
    </source>
</evidence>
<protein>
    <submittedName>
        <fullName evidence="5">FAD-binding oxidoreductase</fullName>
    </submittedName>
</protein>
<dbReference type="RefSeq" id="WP_304274789.1">
    <property type="nucleotide sequence ID" value="NZ_QFQZ01000009.1"/>
</dbReference>
<dbReference type="EMBL" id="QFQZ01000009">
    <property type="protein sequence ID" value="PZR36093.1"/>
    <property type="molecule type" value="Genomic_DNA"/>
</dbReference>
<dbReference type="GO" id="GO:1903457">
    <property type="term" value="P:lactate catabolic process"/>
    <property type="evidence" value="ECO:0007669"/>
    <property type="project" value="TreeGrafter"/>
</dbReference>
<keyword evidence="3" id="KW-0274">FAD</keyword>
<evidence type="ECO:0000256" key="1">
    <source>
        <dbReference type="ARBA" id="ARBA00008000"/>
    </source>
</evidence>
<evidence type="ECO:0000256" key="2">
    <source>
        <dbReference type="ARBA" id="ARBA00022630"/>
    </source>
</evidence>